<keyword evidence="2" id="KW-1185">Reference proteome</keyword>
<dbReference type="GeneID" id="6076736"/>
<proteinExistence type="predicted"/>
<dbReference type="Proteomes" id="UP000001194">
    <property type="component" value="Unassembled WGS sequence"/>
</dbReference>
<accession>B0DAS8</accession>
<dbReference type="EMBL" id="DS547102">
    <property type="protein sequence ID" value="EDR08078.1"/>
    <property type="molecule type" value="Genomic_DNA"/>
</dbReference>
<organism evidence="2">
    <name type="scientific">Laccaria bicolor (strain S238N-H82 / ATCC MYA-4686)</name>
    <name type="common">Bicoloured deceiver</name>
    <name type="synonym">Laccaria laccata var. bicolor</name>
    <dbReference type="NCBI Taxonomy" id="486041"/>
    <lineage>
        <taxon>Eukaryota</taxon>
        <taxon>Fungi</taxon>
        <taxon>Dikarya</taxon>
        <taxon>Basidiomycota</taxon>
        <taxon>Agaricomycotina</taxon>
        <taxon>Agaricomycetes</taxon>
        <taxon>Agaricomycetidae</taxon>
        <taxon>Agaricales</taxon>
        <taxon>Agaricineae</taxon>
        <taxon>Hydnangiaceae</taxon>
        <taxon>Laccaria</taxon>
    </lineage>
</organism>
<name>B0DAS8_LACBS</name>
<dbReference type="RefSeq" id="XP_001881148.1">
    <property type="nucleotide sequence ID" value="XM_001881113.1"/>
</dbReference>
<sequence length="67" mass="7296">MVYNYLFTCKHGKDYNVINNLHAFVVPSVGPSNAQRIAAAALRLRGALVPRSAAGWRSLVTVMIAHS</sequence>
<dbReference type="InParanoid" id="B0DAS8"/>
<protein>
    <submittedName>
        <fullName evidence="1">Predicted protein</fullName>
    </submittedName>
</protein>
<dbReference type="AlphaFoldDB" id="B0DAS8"/>
<gene>
    <name evidence="1" type="ORF">LACBIDRAFT_297752</name>
</gene>
<evidence type="ECO:0000313" key="2">
    <source>
        <dbReference type="Proteomes" id="UP000001194"/>
    </source>
</evidence>
<reference evidence="1 2" key="1">
    <citation type="journal article" date="2008" name="Nature">
        <title>The genome of Laccaria bicolor provides insights into mycorrhizal symbiosis.</title>
        <authorList>
            <person name="Martin F."/>
            <person name="Aerts A."/>
            <person name="Ahren D."/>
            <person name="Brun A."/>
            <person name="Danchin E.G.J."/>
            <person name="Duchaussoy F."/>
            <person name="Gibon J."/>
            <person name="Kohler A."/>
            <person name="Lindquist E."/>
            <person name="Pereda V."/>
            <person name="Salamov A."/>
            <person name="Shapiro H.J."/>
            <person name="Wuyts J."/>
            <person name="Blaudez D."/>
            <person name="Buee M."/>
            <person name="Brokstein P."/>
            <person name="Canbaeck B."/>
            <person name="Cohen D."/>
            <person name="Courty P.E."/>
            <person name="Coutinho P.M."/>
            <person name="Delaruelle C."/>
            <person name="Detter J.C."/>
            <person name="Deveau A."/>
            <person name="DiFazio S."/>
            <person name="Duplessis S."/>
            <person name="Fraissinet-Tachet L."/>
            <person name="Lucic E."/>
            <person name="Frey-Klett P."/>
            <person name="Fourrey C."/>
            <person name="Feussner I."/>
            <person name="Gay G."/>
            <person name="Grimwood J."/>
            <person name="Hoegger P.J."/>
            <person name="Jain P."/>
            <person name="Kilaru S."/>
            <person name="Labbe J."/>
            <person name="Lin Y.C."/>
            <person name="Legue V."/>
            <person name="Le Tacon F."/>
            <person name="Marmeisse R."/>
            <person name="Melayah D."/>
            <person name="Montanini B."/>
            <person name="Muratet M."/>
            <person name="Nehls U."/>
            <person name="Niculita-Hirzel H."/>
            <person name="Oudot-Le Secq M.P."/>
            <person name="Peter M."/>
            <person name="Quesneville H."/>
            <person name="Rajashekar B."/>
            <person name="Reich M."/>
            <person name="Rouhier N."/>
            <person name="Schmutz J."/>
            <person name="Yin T."/>
            <person name="Chalot M."/>
            <person name="Henrissat B."/>
            <person name="Kuees U."/>
            <person name="Lucas S."/>
            <person name="Van de Peer Y."/>
            <person name="Podila G.K."/>
            <person name="Polle A."/>
            <person name="Pukkila P.J."/>
            <person name="Richardson P.M."/>
            <person name="Rouze P."/>
            <person name="Sanders I.R."/>
            <person name="Stajich J.E."/>
            <person name="Tunlid A."/>
            <person name="Tuskan G."/>
            <person name="Grigoriev I.V."/>
        </authorList>
    </citation>
    <scope>NUCLEOTIDE SEQUENCE [LARGE SCALE GENOMIC DNA]</scope>
    <source>
        <strain evidence="2">S238N-H82 / ATCC MYA-4686</strain>
    </source>
</reference>
<dbReference type="KEGG" id="lbc:LACBIDRAFT_297752"/>
<dbReference type="HOGENOM" id="CLU_2812820_0_0_1"/>
<evidence type="ECO:0000313" key="1">
    <source>
        <dbReference type="EMBL" id="EDR08078.1"/>
    </source>
</evidence>